<organism evidence="3 4">
    <name type="scientific">Lactobacillus nasalidis</name>
    <dbReference type="NCBI Taxonomy" id="2797258"/>
    <lineage>
        <taxon>Bacteria</taxon>
        <taxon>Bacillati</taxon>
        <taxon>Bacillota</taxon>
        <taxon>Bacilli</taxon>
        <taxon>Lactobacillales</taxon>
        <taxon>Lactobacillaceae</taxon>
        <taxon>Lactobacillus</taxon>
    </lineage>
</organism>
<feature type="domain" description="Rib" evidence="2">
    <location>
        <begin position="203"/>
        <end position="268"/>
    </location>
</feature>
<dbReference type="InterPro" id="IPR059115">
    <property type="entry name" value="Rib"/>
</dbReference>
<dbReference type="Proteomes" id="UP000616547">
    <property type="component" value="Unassembled WGS sequence"/>
</dbReference>
<feature type="domain" description="Rib" evidence="2">
    <location>
        <begin position="361"/>
        <end position="425"/>
    </location>
</feature>
<dbReference type="NCBIfam" id="TIGR02331">
    <property type="entry name" value="rib_alpha"/>
    <property type="match status" value="3"/>
</dbReference>
<dbReference type="EMBL" id="BOCI01000199">
    <property type="protein sequence ID" value="GHW01087.1"/>
    <property type="molecule type" value="Genomic_DNA"/>
</dbReference>
<name>A0ABQ3WA72_9LACO</name>
<dbReference type="RefSeq" id="WP_201336036.1">
    <property type="nucleotide sequence ID" value="NZ_BOCI01000199.1"/>
</dbReference>
<feature type="domain" description="Rib" evidence="2">
    <location>
        <begin position="28"/>
        <end position="102"/>
    </location>
</feature>
<feature type="chain" id="PRO_5046618213" description="Rib domain-containing protein" evidence="1">
    <location>
        <begin position="21"/>
        <end position="441"/>
    </location>
</feature>
<evidence type="ECO:0000259" key="2">
    <source>
        <dbReference type="Pfam" id="PF08428"/>
    </source>
</evidence>
<evidence type="ECO:0000256" key="1">
    <source>
        <dbReference type="SAM" id="SignalP"/>
    </source>
</evidence>
<accession>A0ABQ3WA72</accession>
<feature type="signal peptide" evidence="1">
    <location>
        <begin position="1"/>
        <end position="20"/>
    </location>
</feature>
<protein>
    <recommendedName>
        <fullName evidence="2">Rib domain-containing protein</fullName>
    </recommendedName>
</protein>
<evidence type="ECO:0000313" key="4">
    <source>
        <dbReference type="Proteomes" id="UP000616547"/>
    </source>
</evidence>
<comment type="caution">
    <text evidence="3">The sequence shown here is derived from an EMBL/GenBank/DDBJ whole genome shotgun (WGS) entry which is preliminary data.</text>
</comment>
<dbReference type="InterPro" id="IPR012706">
    <property type="entry name" value="Rib_alpha_Esp_rpt"/>
</dbReference>
<proteinExistence type="predicted"/>
<sequence length="441" mass="49312">MKKLSSILLAGALLPVCLLAAGKSEASQADDYVPQVRNLRLLAGNYCIARDLVKNASSLPADTVYEFVPEPDFKKAGRYQTRVRLLYPDNSVETSRKVTVTVCQHAFELKRGKKSKAKKHRKSDAKRYEAKVKNRTTAFGKAFKSKRLVTNRSSLPKKTSFRFARVPNFKRAGSYYTSIQVTYPDKSRKYTRLVKITVKRQPDKKKYQPKVQGRTVSYGAKLTAKSLVKNAASLPKKTAYAFAQKVSSRRAGTYYVAVRVTYPDKSWELTPLVKLVVKKQPDKDRYQALVSSAKVTLGRKLTAKSLVKNAASLPKKTVYRFKPQPNWQKAGSYRCQIQVTYPDKSRENSSWLTVTVVQPADAARYKPLLLLAETPAGQPIAASSLIANFASLPAGSQASYVKAPDFAKAGKYQTRIRVTYPDKSAWTSQEIMIQVTAQAEK</sequence>
<evidence type="ECO:0000313" key="3">
    <source>
        <dbReference type="EMBL" id="GHW01087.1"/>
    </source>
</evidence>
<gene>
    <name evidence="3" type="ORF">lacNasYZ03_07740</name>
</gene>
<feature type="domain" description="Rib" evidence="2">
    <location>
        <begin position="124"/>
        <end position="199"/>
    </location>
</feature>
<keyword evidence="4" id="KW-1185">Reference proteome</keyword>
<reference evidence="4" key="1">
    <citation type="submission" date="2021-01" db="EMBL/GenBank/DDBJ databases">
        <title>Draft genome sequence of Nasalis larvatus strain YZ03.</title>
        <authorList>
            <person name="Suzuki-Hashido N."/>
            <person name="Tsuchida S."/>
            <person name="Hayakawa T."/>
        </authorList>
    </citation>
    <scope>NUCLEOTIDE SEQUENCE [LARGE SCALE GENOMIC DNA]</scope>
    <source>
        <strain evidence="4">YZ03</strain>
    </source>
</reference>
<keyword evidence="1" id="KW-0732">Signal</keyword>
<dbReference type="Pfam" id="PF08428">
    <property type="entry name" value="Rib"/>
    <property type="match status" value="5"/>
</dbReference>
<feature type="domain" description="Rib" evidence="2">
    <location>
        <begin position="282"/>
        <end position="348"/>
    </location>
</feature>